<proteinExistence type="predicted"/>
<dbReference type="InterPro" id="IPR036397">
    <property type="entry name" value="RNaseH_sf"/>
</dbReference>
<accession>A0ABQ8RZN3</accession>
<gene>
    <name evidence="1" type="ORF">ANN_24814</name>
</gene>
<dbReference type="InterPro" id="IPR052709">
    <property type="entry name" value="Transposase-MT_Hybrid"/>
</dbReference>
<dbReference type="Gene3D" id="3.30.420.10">
    <property type="entry name" value="Ribonuclease H-like superfamily/Ribonuclease H"/>
    <property type="match status" value="1"/>
</dbReference>
<comment type="caution">
    <text evidence="1">The sequence shown here is derived from an EMBL/GenBank/DDBJ whole genome shotgun (WGS) entry which is preliminary data.</text>
</comment>
<dbReference type="EMBL" id="JAJSOF020000038">
    <property type="protein sequence ID" value="KAJ4427197.1"/>
    <property type="molecule type" value="Genomic_DNA"/>
</dbReference>
<keyword evidence="2" id="KW-1185">Reference proteome</keyword>
<evidence type="ECO:0008006" key="3">
    <source>
        <dbReference type="Google" id="ProtNLM"/>
    </source>
</evidence>
<protein>
    <recommendedName>
        <fullName evidence="3">Mariner Mos1 transposase</fullName>
    </recommendedName>
</protein>
<reference evidence="1 2" key="1">
    <citation type="journal article" date="2022" name="Allergy">
        <title>Genome assembly and annotation of Periplaneta americana reveal a comprehensive cockroach allergen profile.</title>
        <authorList>
            <person name="Wang L."/>
            <person name="Xiong Q."/>
            <person name="Saelim N."/>
            <person name="Wang L."/>
            <person name="Nong W."/>
            <person name="Wan A.T."/>
            <person name="Shi M."/>
            <person name="Liu X."/>
            <person name="Cao Q."/>
            <person name="Hui J.H.L."/>
            <person name="Sookrung N."/>
            <person name="Leung T.F."/>
            <person name="Tungtrongchitr A."/>
            <person name="Tsui S.K.W."/>
        </authorList>
    </citation>
    <scope>NUCLEOTIDE SEQUENCE [LARGE SCALE GENOMIC DNA]</scope>
    <source>
        <strain evidence="1">PWHHKU_190912</strain>
    </source>
</reference>
<dbReference type="Proteomes" id="UP001148838">
    <property type="component" value="Unassembled WGS sequence"/>
</dbReference>
<evidence type="ECO:0000313" key="2">
    <source>
        <dbReference type="Proteomes" id="UP001148838"/>
    </source>
</evidence>
<dbReference type="PANTHER" id="PTHR46060">
    <property type="entry name" value="MARINER MOS1 TRANSPOSASE-LIKE PROTEIN"/>
    <property type="match status" value="1"/>
</dbReference>
<dbReference type="PANTHER" id="PTHR46060:SF1">
    <property type="entry name" value="MARINER MOS1 TRANSPOSASE-LIKE PROTEIN"/>
    <property type="match status" value="1"/>
</dbReference>
<name>A0ABQ8RZN3_PERAM</name>
<organism evidence="1 2">
    <name type="scientific">Periplaneta americana</name>
    <name type="common">American cockroach</name>
    <name type="synonym">Blatta americana</name>
    <dbReference type="NCBI Taxonomy" id="6978"/>
    <lineage>
        <taxon>Eukaryota</taxon>
        <taxon>Metazoa</taxon>
        <taxon>Ecdysozoa</taxon>
        <taxon>Arthropoda</taxon>
        <taxon>Hexapoda</taxon>
        <taxon>Insecta</taxon>
        <taxon>Pterygota</taxon>
        <taxon>Neoptera</taxon>
        <taxon>Polyneoptera</taxon>
        <taxon>Dictyoptera</taxon>
        <taxon>Blattodea</taxon>
        <taxon>Blattoidea</taxon>
        <taxon>Blattidae</taxon>
        <taxon>Blattinae</taxon>
        <taxon>Periplaneta</taxon>
    </lineage>
</organism>
<evidence type="ECO:0000313" key="1">
    <source>
        <dbReference type="EMBL" id="KAJ4427197.1"/>
    </source>
</evidence>
<sequence length="120" mass="13876">MSAVEVDETSGALCLLNFSSINAQRYEETLQKLRRANKSKRPGMLSSGVILLHDNAHPHTANSVRNTIQRFGWETLQHPPLQPRSLPIRFSHFRRIEERHSWTSFCIGRRRVCLGKELVR</sequence>